<reference evidence="2" key="1">
    <citation type="submission" date="2022-11" db="UniProtKB">
        <authorList>
            <consortium name="WormBaseParasite"/>
        </authorList>
    </citation>
    <scope>IDENTIFICATION</scope>
</reference>
<sequence length="169" mass="19373">MNFSRISRRGTLQSTIAKFNDAEKKNEEELKRNPFSKTYEVQKFDKKAGDYARPAPGSKTEKRASKAGDYVTREVVFLCEIISQNAIGQPPDCTIKFGPLFYIYSHYSGSLVGMLIIARKYGLVDFQGEMLYQRQDDHKEIRLLKPIDEIRKIVQYSGDPVNCISIVKH</sequence>
<evidence type="ECO:0000313" key="1">
    <source>
        <dbReference type="Proteomes" id="UP000887576"/>
    </source>
</evidence>
<dbReference type="Proteomes" id="UP000887576">
    <property type="component" value="Unplaced"/>
</dbReference>
<protein>
    <submittedName>
        <fullName evidence="2">Costars domain-containing protein</fullName>
    </submittedName>
</protein>
<dbReference type="WBParaSite" id="JU765_v2.g16291.t1">
    <property type="protein sequence ID" value="JU765_v2.g16291.t1"/>
    <property type="gene ID" value="JU765_v2.g16291"/>
</dbReference>
<organism evidence="1 2">
    <name type="scientific">Panagrolaimus sp. JU765</name>
    <dbReference type="NCBI Taxonomy" id="591449"/>
    <lineage>
        <taxon>Eukaryota</taxon>
        <taxon>Metazoa</taxon>
        <taxon>Ecdysozoa</taxon>
        <taxon>Nematoda</taxon>
        <taxon>Chromadorea</taxon>
        <taxon>Rhabditida</taxon>
        <taxon>Tylenchina</taxon>
        <taxon>Panagrolaimomorpha</taxon>
        <taxon>Panagrolaimoidea</taxon>
        <taxon>Panagrolaimidae</taxon>
        <taxon>Panagrolaimus</taxon>
    </lineage>
</organism>
<evidence type="ECO:0000313" key="2">
    <source>
        <dbReference type="WBParaSite" id="JU765_v2.g16291.t1"/>
    </source>
</evidence>
<proteinExistence type="predicted"/>
<accession>A0AC34QH95</accession>
<name>A0AC34QH95_9BILA</name>